<keyword evidence="1" id="KW-0732">Signal</keyword>
<evidence type="ECO:0000256" key="1">
    <source>
        <dbReference type="SAM" id="SignalP"/>
    </source>
</evidence>
<feature type="signal peptide" evidence="1">
    <location>
        <begin position="1"/>
        <end position="24"/>
    </location>
</feature>
<accession>A0ABX9G2J1</accession>
<sequence>MKINKKKALISVSAIAFVSAIAVRATGIADWAPNNGLSINCVSTISMPELPNGAKFNGSVYVQIYKDGSGEVDFSGVVTETGEHGVGKSSVQRAISFEYVMLDSDTVKLSEARLRKKSTDTMPDDFFTKAIYDSSEPEKRMHVSKLQNAYLIGNIFSPSLLCVSKSG</sequence>
<evidence type="ECO:0000313" key="2">
    <source>
        <dbReference type="EMBL" id="RBP12576.1"/>
    </source>
</evidence>
<reference evidence="2 3" key="1">
    <citation type="submission" date="2018-06" db="EMBL/GenBank/DDBJ databases">
        <title>Genomic Encyclopedia of Type Strains, Phase IV (KMG-IV): sequencing the most valuable type-strain genomes for metagenomic binning, comparative biology and taxonomic classification.</title>
        <authorList>
            <person name="Goeker M."/>
        </authorList>
    </citation>
    <scope>NUCLEOTIDE SEQUENCE [LARGE SCALE GENOMIC DNA]</scope>
    <source>
        <strain evidence="2 3">DSM 27453</strain>
    </source>
</reference>
<comment type="caution">
    <text evidence="2">The sequence shown here is derived from an EMBL/GenBank/DDBJ whole genome shotgun (WGS) entry which is preliminary data.</text>
</comment>
<protein>
    <submittedName>
        <fullName evidence="2">FidL-like putative membrane protein</fullName>
    </submittedName>
</protein>
<dbReference type="Proteomes" id="UP000253201">
    <property type="component" value="Unassembled WGS sequence"/>
</dbReference>
<organism evidence="2 3">
    <name type="scientific">Pseudocitrobacter faecalis</name>
    <dbReference type="NCBI Taxonomy" id="1398493"/>
    <lineage>
        <taxon>Bacteria</taxon>
        <taxon>Pseudomonadati</taxon>
        <taxon>Pseudomonadota</taxon>
        <taxon>Gammaproteobacteria</taxon>
        <taxon>Enterobacterales</taxon>
        <taxon>Enterobacteriaceae</taxon>
        <taxon>Pseudocitrobacter</taxon>
    </lineage>
</organism>
<dbReference type="EMBL" id="QNRL01000003">
    <property type="protein sequence ID" value="RBP12576.1"/>
    <property type="molecule type" value="Genomic_DNA"/>
</dbReference>
<evidence type="ECO:0000313" key="3">
    <source>
        <dbReference type="Proteomes" id="UP000253201"/>
    </source>
</evidence>
<gene>
    <name evidence="2" type="ORF">DFQ50_103185</name>
</gene>
<feature type="chain" id="PRO_5047192393" evidence="1">
    <location>
        <begin position="25"/>
        <end position="167"/>
    </location>
</feature>
<dbReference type="RefSeq" id="WP_113857684.1">
    <property type="nucleotide sequence ID" value="NZ_JBMIIK010000004.1"/>
</dbReference>
<name>A0ABX9G2J1_9ENTR</name>
<proteinExistence type="predicted"/>
<keyword evidence="3" id="KW-1185">Reference proteome</keyword>